<dbReference type="Proteomes" id="UP000034588">
    <property type="component" value="Unassembled WGS sequence"/>
</dbReference>
<gene>
    <name evidence="1" type="ORF">UY48_C0055G0006</name>
</gene>
<evidence type="ECO:0000313" key="2">
    <source>
        <dbReference type="Proteomes" id="UP000034588"/>
    </source>
</evidence>
<accession>A0A0G1VT89</accession>
<evidence type="ECO:0000313" key="1">
    <source>
        <dbReference type="EMBL" id="KKW09703.1"/>
    </source>
</evidence>
<comment type="caution">
    <text evidence="1">The sequence shown here is derived from an EMBL/GenBank/DDBJ whole genome shotgun (WGS) entry which is preliminary data.</text>
</comment>
<sequence length="69" mass="7669">MYKVTFRHPAFPYGKQFGLTGIGAVENGKSILIDEDAARRFKAMFGKTLDEFFEGHGHVQVEIQKGGGH</sequence>
<proteinExistence type="predicted"/>
<dbReference type="AlphaFoldDB" id="A0A0G1VT89"/>
<name>A0A0G1VT89_9BACT</name>
<dbReference type="EMBL" id="LCQD01000055">
    <property type="protein sequence ID" value="KKW09703.1"/>
    <property type="molecule type" value="Genomic_DNA"/>
</dbReference>
<reference evidence="1 2" key="1">
    <citation type="journal article" date="2015" name="Nature">
        <title>rRNA introns, odd ribosomes, and small enigmatic genomes across a large radiation of phyla.</title>
        <authorList>
            <person name="Brown C.T."/>
            <person name="Hug L.A."/>
            <person name="Thomas B.C."/>
            <person name="Sharon I."/>
            <person name="Castelle C.J."/>
            <person name="Singh A."/>
            <person name="Wilkins M.J."/>
            <person name="Williams K.H."/>
            <person name="Banfield J.F."/>
        </authorList>
    </citation>
    <scope>NUCLEOTIDE SEQUENCE [LARGE SCALE GENOMIC DNA]</scope>
</reference>
<protein>
    <submittedName>
        <fullName evidence="1">Uncharacterized protein</fullName>
    </submittedName>
</protein>
<organism evidence="1 2">
    <name type="scientific">Candidatus Gottesmanbacteria bacterium GW2011_GWB1_49_7</name>
    <dbReference type="NCBI Taxonomy" id="1618448"/>
    <lineage>
        <taxon>Bacteria</taxon>
        <taxon>Candidatus Gottesmaniibacteriota</taxon>
    </lineage>
</organism>